<organism evidence="2 3">
    <name type="scientific">Roseospira goensis</name>
    <dbReference type="NCBI Taxonomy" id="391922"/>
    <lineage>
        <taxon>Bacteria</taxon>
        <taxon>Pseudomonadati</taxon>
        <taxon>Pseudomonadota</taxon>
        <taxon>Alphaproteobacteria</taxon>
        <taxon>Rhodospirillales</taxon>
        <taxon>Rhodospirillaceae</taxon>
        <taxon>Roseospira</taxon>
    </lineage>
</organism>
<protein>
    <submittedName>
        <fullName evidence="2">Uncharacterized protein YqcC (DUF446 family)</fullName>
    </submittedName>
</protein>
<comment type="caution">
    <text evidence="2">The sequence shown here is derived from an EMBL/GenBank/DDBJ whole genome shotgun (WGS) entry which is preliminary data.</text>
</comment>
<dbReference type="InterPro" id="IPR036814">
    <property type="entry name" value="YqcC-like_sf"/>
</dbReference>
<name>A0A7W6RYJ7_9PROT</name>
<dbReference type="InterPro" id="IPR023376">
    <property type="entry name" value="YqcC-like_dom"/>
</dbReference>
<dbReference type="Gene3D" id="1.20.1440.40">
    <property type="entry name" value="YqcC-like"/>
    <property type="match status" value="1"/>
</dbReference>
<dbReference type="AlphaFoldDB" id="A0A7W6RYJ7"/>
<evidence type="ECO:0000313" key="2">
    <source>
        <dbReference type="EMBL" id="MBB4285431.1"/>
    </source>
</evidence>
<dbReference type="Proteomes" id="UP000555728">
    <property type="component" value="Unassembled WGS sequence"/>
</dbReference>
<proteinExistence type="predicted"/>
<dbReference type="SUPFAM" id="SSF158452">
    <property type="entry name" value="YqcC-like"/>
    <property type="match status" value="1"/>
</dbReference>
<evidence type="ECO:0000313" key="3">
    <source>
        <dbReference type="Proteomes" id="UP000555728"/>
    </source>
</evidence>
<keyword evidence="3" id="KW-1185">Reference proteome</keyword>
<reference evidence="2 3" key="1">
    <citation type="submission" date="2020-08" db="EMBL/GenBank/DDBJ databases">
        <title>Genome sequencing of Purple Non-Sulfur Bacteria from various extreme environments.</title>
        <authorList>
            <person name="Mayer M."/>
        </authorList>
    </citation>
    <scope>NUCLEOTIDE SEQUENCE [LARGE SCALE GENOMIC DNA]</scope>
    <source>
        <strain evidence="2 3">JA135</strain>
    </source>
</reference>
<dbReference type="EMBL" id="JACIGI010000007">
    <property type="protein sequence ID" value="MBB4285431.1"/>
    <property type="molecule type" value="Genomic_DNA"/>
</dbReference>
<dbReference type="RefSeq" id="WP_184432627.1">
    <property type="nucleotide sequence ID" value="NZ_JACIGI010000007.1"/>
</dbReference>
<feature type="domain" description="YqcC-like" evidence="1">
    <location>
        <begin position="10"/>
        <end position="102"/>
    </location>
</feature>
<dbReference type="Pfam" id="PF04287">
    <property type="entry name" value="DUF446"/>
    <property type="match status" value="1"/>
</dbReference>
<gene>
    <name evidence="2" type="ORF">GGD88_001149</name>
</gene>
<sequence length="117" mass="12783">MATAAQRGAILAQLDAIEAEMKRIGLWTDRLPDPPATGPLDPAAGFDAWLQGVFLPKARTAAETDTLPARSQVGVLALRQYDHHSTWAAARPLLRLLNDFDRMVEAAAPRGRRRSGR</sequence>
<accession>A0A7W6RYJ7</accession>
<evidence type="ECO:0000259" key="1">
    <source>
        <dbReference type="Pfam" id="PF04287"/>
    </source>
</evidence>